<evidence type="ECO:0000313" key="3">
    <source>
        <dbReference type="Proteomes" id="UP000747399"/>
    </source>
</evidence>
<dbReference type="AlphaFoldDB" id="A0A8J4BRF8"/>
<feature type="region of interest" description="Disordered" evidence="1">
    <location>
        <begin position="61"/>
        <end position="81"/>
    </location>
</feature>
<accession>A0A8J4BRF8</accession>
<dbReference type="Proteomes" id="UP000747399">
    <property type="component" value="Unassembled WGS sequence"/>
</dbReference>
<protein>
    <submittedName>
        <fullName evidence="2">Uncharacterized protein</fullName>
    </submittedName>
</protein>
<feature type="compositionally biased region" description="Basic residues" evidence="1">
    <location>
        <begin position="163"/>
        <end position="173"/>
    </location>
</feature>
<evidence type="ECO:0000313" key="2">
    <source>
        <dbReference type="EMBL" id="GIL67003.1"/>
    </source>
</evidence>
<organism evidence="2 3">
    <name type="scientific">Volvox africanus</name>
    <dbReference type="NCBI Taxonomy" id="51714"/>
    <lineage>
        <taxon>Eukaryota</taxon>
        <taxon>Viridiplantae</taxon>
        <taxon>Chlorophyta</taxon>
        <taxon>core chlorophytes</taxon>
        <taxon>Chlorophyceae</taxon>
        <taxon>CS clade</taxon>
        <taxon>Chlamydomonadales</taxon>
        <taxon>Volvocaceae</taxon>
        <taxon>Volvox</taxon>
    </lineage>
</organism>
<dbReference type="EMBL" id="BNCO01000092">
    <property type="protein sequence ID" value="GIL67003.1"/>
    <property type="molecule type" value="Genomic_DNA"/>
</dbReference>
<evidence type="ECO:0000256" key="1">
    <source>
        <dbReference type="SAM" id="MobiDB-lite"/>
    </source>
</evidence>
<name>A0A8J4BRF8_9CHLO</name>
<comment type="caution">
    <text evidence="2">The sequence shown here is derived from an EMBL/GenBank/DDBJ whole genome shotgun (WGS) entry which is preliminary data.</text>
</comment>
<feature type="compositionally biased region" description="Pro residues" evidence="1">
    <location>
        <begin position="68"/>
        <end position="81"/>
    </location>
</feature>
<sequence length="215" mass="22150">MRATTRKGSFKVMRVATSDSSTHVLGIHVEPSRVADVVGRIQKLQPCKPSQLLQAAKGMVDMASDPGGPGPSAPPLLLMPPPAPPLPAAAAAAGVATAAAAPGKADGKAARGDGENDGGGSSSGFDDGVNANSADSSENEEAMVSHGGRTASRQRRSGAGAGQRRRQRRRRKSKEGDAAGMVEDQVQEGERAERQEALQGAGLWEESSFLAFKKV</sequence>
<keyword evidence="3" id="KW-1185">Reference proteome</keyword>
<proteinExistence type="predicted"/>
<gene>
    <name evidence="2" type="ORF">Vafri_20380</name>
</gene>
<feature type="non-terminal residue" evidence="2">
    <location>
        <position position="215"/>
    </location>
</feature>
<feature type="compositionally biased region" description="Basic and acidic residues" evidence="1">
    <location>
        <begin position="105"/>
        <end position="114"/>
    </location>
</feature>
<feature type="region of interest" description="Disordered" evidence="1">
    <location>
        <begin position="104"/>
        <end position="194"/>
    </location>
</feature>
<reference evidence="2" key="1">
    <citation type="journal article" date="2021" name="Proc. Natl. Acad. Sci. U.S.A.">
        <title>Three genomes in the algal genus Volvox reveal the fate of a haploid sex-determining region after a transition to homothallism.</title>
        <authorList>
            <person name="Yamamoto K."/>
            <person name="Hamaji T."/>
            <person name="Kawai-Toyooka H."/>
            <person name="Matsuzaki R."/>
            <person name="Takahashi F."/>
            <person name="Nishimura Y."/>
            <person name="Kawachi M."/>
            <person name="Noguchi H."/>
            <person name="Minakuchi Y."/>
            <person name="Umen J.G."/>
            <person name="Toyoda A."/>
            <person name="Nozaki H."/>
        </authorList>
    </citation>
    <scope>NUCLEOTIDE SEQUENCE</scope>
    <source>
        <strain evidence="2">NIES-3780</strain>
    </source>
</reference>